<dbReference type="Gene3D" id="2.30.30.140">
    <property type="match status" value="1"/>
</dbReference>
<sequence>MPGSRRCDSELPVGKPLEVRVVHVNRDEQCLFVRLIDRQPHYERLMVRLREVTANMHKVELSAEAVRENTVYAAVVQKGISRVVLTDKESDGSTFKMFAIDVGETLQVDASQLRNELPKSVRSAAAMCIRVNPELDGCEQGIDCFASLQAGMTCMIEIS</sequence>
<evidence type="ECO:0000259" key="1">
    <source>
        <dbReference type="Pfam" id="PF00567"/>
    </source>
</evidence>
<dbReference type="Proteomes" id="UP000031036">
    <property type="component" value="Unassembled WGS sequence"/>
</dbReference>
<feature type="domain" description="Tudor" evidence="1">
    <location>
        <begin position="12"/>
        <end position="131"/>
    </location>
</feature>
<proteinExistence type="predicted"/>
<comment type="caution">
    <text evidence="2">The sequence shown here is derived from an EMBL/GenBank/DDBJ whole genome shotgun (WGS) entry which is preliminary data.</text>
</comment>
<evidence type="ECO:0000313" key="2">
    <source>
        <dbReference type="EMBL" id="KHN81225.1"/>
    </source>
</evidence>
<dbReference type="AlphaFoldDB" id="A0A0B2VJN2"/>
<dbReference type="SUPFAM" id="SSF63748">
    <property type="entry name" value="Tudor/PWWP/MBT"/>
    <property type="match status" value="1"/>
</dbReference>
<reference evidence="2 3" key="1">
    <citation type="submission" date="2014-11" db="EMBL/GenBank/DDBJ databases">
        <title>Genetic blueprint of the zoonotic pathogen Toxocara canis.</title>
        <authorList>
            <person name="Zhu X.-Q."/>
            <person name="Korhonen P.K."/>
            <person name="Cai H."/>
            <person name="Young N.D."/>
            <person name="Nejsum P."/>
            <person name="von Samson-Himmelstjerna G."/>
            <person name="Boag P.R."/>
            <person name="Tan P."/>
            <person name="Li Q."/>
            <person name="Min J."/>
            <person name="Yang Y."/>
            <person name="Wang X."/>
            <person name="Fang X."/>
            <person name="Hall R.S."/>
            <person name="Hofmann A."/>
            <person name="Sternberg P.W."/>
            <person name="Jex A.R."/>
            <person name="Gasser R.B."/>
        </authorList>
    </citation>
    <scope>NUCLEOTIDE SEQUENCE [LARGE SCALE GENOMIC DNA]</scope>
    <source>
        <strain evidence="2">PN_DK_2014</strain>
    </source>
</reference>
<dbReference type="InterPro" id="IPR002999">
    <property type="entry name" value="Tudor"/>
</dbReference>
<accession>A0A0B2VJN2</accession>
<name>A0A0B2VJN2_TOXCA</name>
<keyword evidence="3" id="KW-1185">Reference proteome</keyword>
<dbReference type="OrthoDB" id="5810590at2759"/>
<evidence type="ECO:0000313" key="3">
    <source>
        <dbReference type="Proteomes" id="UP000031036"/>
    </source>
</evidence>
<protein>
    <recommendedName>
        <fullName evidence="1">Tudor domain-containing protein</fullName>
    </recommendedName>
</protein>
<dbReference type="Pfam" id="PF00567">
    <property type="entry name" value="TUDOR"/>
    <property type="match status" value="1"/>
</dbReference>
<dbReference type="EMBL" id="JPKZ01001559">
    <property type="protein sequence ID" value="KHN81225.1"/>
    <property type="molecule type" value="Genomic_DNA"/>
</dbReference>
<organism evidence="2 3">
    <name type="scientific">Toxocara canis</name>
    <name type="common">Canine roundworm</name>
    <dbReference type="NCBI Taxonomy" id="6265"/>
    <lineage>
        <taxon>Eukaryota</taxon>
        <taxon>Metazoa</taxon>
        <taxon>Ecdysozoa</taxon>
        <taxon>Nematoda</taxon>
        <taxon>Chromadorea</taxon>
        <taxon>Rhabditida</taxon>
        <taxon>Spirurina</taxon>
        <taxon>Ascaridomorpha</taxon>
        <taxon>Ascaridoidea</taxon>
        <taxon>Toxocaridae</taxon>
        <taxon>Toxocara</taxon>
    </lineage>
</organism>
<gene>
    <name evidence="2" type="ORF">Tcan_09418</name>
</gene>